<keyword evidence="3" id="KW-1185">Reference proteome</keyword>
<gene>
    <name evidence="2" type="ORF">TNIN_264871</name>
</gene>
<comment type="caution">
    <text evidence="2">The sequence shown here is derived from an EMBL/GenBank/DDBJ whole genome shotgun (WGS) entry which is preliminary data.</text>
</comment>
<proteinExistence type="predicted"/>
<reference evidence="2" key="1">
    <citation type="submission" date="2020-08" db="EMBL/GenBank/DDBJ databases">
        <title>Multicomponent nature underlies the extraordinary mechanical properties of spider dragline silk.</title>
        <authorList>
            <person name="Kono N."/>
            <person name="Nakamura H."/>
            <person name="Mori M."/>
            <person name="Yoshida Y."/>
            <person name="Ohtoshi R."/>
            <person name="Malay A.D."/>
            <person name="Moran D.A.P."/>
            <person name="Tomita M."/>
            <person name="Numata K."/>
            <person name="Arakawa K."/>
        </authorList>
    </citation>
    <scope>NUCLEOTIDE SEQUENCE</scope>
</reference>
<dbReference type="Proteomes" id="UP000886998">
    <property type="component" value="Unassembled WGS sequence"/>
</dbReference>
<sequence length="110" mass="12481">MQSKTSSVARAPVEGLPLERPSERPAEPLMDFLMNEVKVTSRIPTPPLIPHCDKCNQTDSPTLHFKHLGKRPMEQSNKRLKSRGAPKKFCWCSTIILSLHWVMMNSSLNL</sequence>
<accession>A0A8X6MM12</accession>
<dbReference type="AlphaFoldDB" id="A0A8X6MM12"/>
<evidence type="ECO:0000256" key="1">
    <source>
        <dbReference type="SAM" id="MobiDB-lite"/>
    </source>
</evidence>
<name>A0A8X6MM12_9ARAC</name>
<dbReference type="EMBL" id="BMAV01028120">
    <property type="protein sequence ID" value="GFS65231.1"/>
    <property type="molecule type" value="Genomic_DNA"/>
</dbReference>
<evidence type="ECO:0000313" key="2">
    <source>
        <dbReference type="EMBL" id="GFS65231.1"/>
    </source>
</evidence>
<feature type="region of interest" description="Disordered" evidence="1">
    <location>
        <begin position="1"/>
        <end position="25"/>
    </location>
</feature>
<protein>
    <submittedName>
        <fullName evidence="2">Uncharacterized protein</fullName>
    </submittedName>
</protein>
<evidence type="ECO:0000313" key="3">
    <source>
        <dbReference type="Proteomes" id="UP000886998"/>
    </source>
</evidence>
<organism evidence="2 3">
    <name type="scientific">Trichonephila inaurata madagascariensis</name>
    <dbReference type="NCBI Taxonomy" id="2747483"/>
    <lineage>
        <taxon>Eukaryota</taxon>
        <taxon>Metazoa</taxon>
        <taxon>Ecdysozoa</taxon>
        <taxon>Arthropoda</taxon>
        <taxon>Chelicerata</taxon>
        <taxon>Arachnida</taxon>
        <taxon>Araneae</taxon>
        <taxon>Araneomorphae</taxon>
        <taxon>Entelegynae</taxon>
        <taxon>Araneoidea</taxon>
        <taxon>Nephilidae</taxon>
        <taxon>Trichonephila</taxon>
        <taxon>Trichonephila inaurata</taxon>
    </lineage>
</organism>